<protein>
    <submittedName>
        <fullName evidence="1">Uncharacterized protein</fullName>
    </submittedName>
</protein>
<organism evidence="1">
    <name type="scientific">marine sediment metagenome</name>
    <dbReference type="NCBI Taxonomy" id="412755"/>
    <lineage>
        <taxon>unclassified sequences</taxon>
        <taxon>metagenomes</taxon>
        <taxon>ecological metagenomes</taxon>
    </lineage>
</organism>
<dbReference type="AlphaFoldDB" id="X1P209"/>
<feature type="non-terminal residue" evidence="1">
    <location>
        <position position="124"/>
    </location>
</feature>
<comment type="caution">
    <text evidence="1">The sequence shown here is derived from an EMBL/GenBank/DDBJ whole genome shotgun (WGS) entry which is preliminary data.</text>
</comment>
<reference evidence="1" key="1">
    <citation type="journal article" date="2014" name="Front. Microbiol.">
        <title>High frequency of phylogenetically diverse reductive dehalogenase-homologous genes in deep subseafloor sedimentary metagenomes.</title>
        <authorList>
            <person name="Kawai M."/>
            <person name="Futagami T."/>
            <person name="Toyoda A."/>
            <person name="Takaki Y."/>
            <person name="Nishi S."/>
            <person name="Hori S."/>
            <person name="Arai W."/>
            <person name="Tsubouchi T."/>
            <person name="Morono Y."/>
            <person name="Uchiyama I."/>
            <person name="Ito T."/>
            <person name="Fujiyama A."/>
            <person name="Inagaki F."/>
            <person name="Takami H."/>
        </authorList>
    </citation>
    <scope>NUCLEOTIDE SEQUENCE</scope>
    <source>
        <strain evidence="1">Expedition CK06-06</strain>
    </source>
</reference>
<dbReference type="EMBL" id="BARV01042723">
    <property type="protein sequence ID" value="GAI50357.1"/>
    <property type="molecule type" value="Genomic_DNA"/>
</dbReference>
<sequence>MLKTCQWLGTDALTLVKNPPTSSILWWIKLIAYRLKWKILHRIFDKHYIVHERLRCHLTEFGINTDKIDVKIDPPKYKEKYKKKVHIGFNILYYHPAPNCLGGETYIRWKYGIDFIENVIEYFT</sequence>
<evidence type="ECO:0000313" key="1">
    <source>
        <dbReference type="EMBL" id="GAI50357.1"/>
    </source>
</evidence>
<gene>
    <name evidence="1" type="ORF">S06H3_64117</name>
</gene>
<name>X1P209_9ZZZZ</name>
<accession>X1P209</accession>
<proteinExistence type="predicted"/>